<dbReference type="OrthoDB" id="227202at2"/>
<dbReference type="Proteomes" id="UP000278746">
    <property type="component" value="Unassembled WGS sequence"/>
</dbReference>
<accession>A0A3M7TP65</accession>
<dbReference type="PANTHER" id="PTHR46399:SF8">
    <property type="entry name" value="B30.2_SPRY DOMAIN-CONTAINING PROTEIN"/>
    <property type="match status" value="1"/>
</dbReference>
<dbReference type="GO" id="GO:0014808">
    <property type="term" value="P:release of sequestered calcium ion into cytosol by sarcoplasmic reticulum"/>
    <property type="evidence" value="ECO:0007669"/>
    <property type="project" value="TreeGrafter"/>
</dbReference>
<sequence>MTYKPKPINTDHITLPEDVEKLTEELAKNTHDLWAEERMRNGWTYGPKRDDEKLEHPSLIEYECLSDSEKRYDRITAMNTLKAIMALGYTIDKKN</sequence>
<dbReference type="Pfam" id="PF02026">
    <property type="entry name" value="RyR"/>
    <property type="match status" value="1"/>
</dbReference>
<dbReference type="RefSeq" id="WP_122901092.1">
    <property type="nucleotide sequence ID" value="NZ_RHIB01000003.1"/>
</dbReference>
<dbReference type="EMBL" id="RHIB01000003">
    <property type="protein sequence ID" value="RNA67044.1"/>
    <property type="molecule type" value="Genomic_DNA"/>
</dbReference>
<evidence type="ECO:0000313" key="3">
    <source>
        <dbReference type="Proteomes" id="UP000278746"/>
    </source>
</evidence>
<dbReference type="PANTHER" id="PTHR46399">
    <property type="entry name" value="B30.2/SPRY DOMAIN-CONTAINING PROTEIN"/>
    <property type="match status" value="1"/>
</dbReference>
<keyword evidence="2" id="KW-0675">Receptor</keyword>
<protein>
    <submittedName>
        <fullName evidence="2">Ryanodine receptor Ryr</fullName>
    </submittedName>
</protein>
<comment type="caution">
    <text evidence="2">The sequence shown here is derived from an EMBL/GenBank/DDBJ whole genome shotgun (WGS) entry which is preliminary data.</text>
</comment>
<dbReference type="GO" id="GO:0034704">
    <property type="term" value="C:calcium channel complex"/>
    <property type="evidence" value="ECO:0007669"/>
    <property type="project" value="TreeGrafter"/>
</dbReference>
<reference evidence="2 3" key="1">
    <citation type="submission" date="2018-10" db="EMBL/GenBank/DDBJ databases">
        <title>Bacillus Keqinensis sp. nov., a moderately halophilic bacterium isolated from a saline-alkaline lake.</title>
        <authorList>
            <person name="Wang H."/>
        </authorList>
    </citation>
    <scope>NUCLEOTIDE SEQUENCE [LARGE SCALE GENOMIC DNA]</scope>
    <source>
        <strain evidence="2 3">KQ-3</strain>
    </source>
</reference>
<dbReference type="Gene3D" id="1.10.490.160">
    <property type="match status" value="1"/>
</dbReference>
<gene>
    <name evidence="2" type="ORF">EBO34_17800</name>
</gene>
<evidence type="ECO:0000259" key="1">
    <source>
        <dbReference type="Pfam" id="PF02026"/>
    </source>
</evidence>
<evidence type="ECO:0000313" key="2">
    <source>
        <dbReference type="EMBL" id="RNA67044.1"/>
    </source>
</evidence>
<dbReference type="InterPro" id="IPR015925">
    <property type="entry name" value="Ryanodine_IP3_receptor"/>
</dbReference>
<proteinExistence type="predicted"/>
<feature type="domain" description="Ryanodine receptor Ryr" evidence="1">
    <location>
        <begin position="3"/>
        <end position="92"/>
    </location>
</feature>
<organism evidence="2 3">
    <name type="scientific">Alteribacter keqinensis</name>
    <dbReference type="NCBI Taxonomy" id="2483800"/>
    <lineage>
        <taxon>Bacteria</taxon>
        <taxon>Bacillati</taxon>
        <taxon>Bacillota</taxon>
        <taxon>Bacilli</taxon>
        <taxon>Bacillales</taxon>
        <taxon>Bacillaceae</taxon>
        <taxon>Alteribacter</taxon>
    </lineage>
</organism>
<name>A0A3M7TP65_9BACI</name>
<dbReference type="AlphaFoldDB" id="A0A3M7TP65"/>
<keyword evidence="3" id="KW-1185">Reference proteome</keyword>
<dbReference type="GO" id="GO:0005219">
    <property type="term" value="F:ryanodine-sensitive calcium-release channel activity"/>
    <property type="evidence" value="ECO:0007669"/>
    <property type="project" value="TreeGrafter"/>
</dbReference>
<dbReference type="InterPro" id="IPR003032">
    <property type="entry name" value="Ryanodine_rcpt"/>
</dbReference>